<reference evidence="2 3" key="2">
    <citation type="submission" date="2018-11" db="EMBL/GenBank/DDBJ databases">
        <authorList>
            <consortium name="Pathogen Informatics"/>
        </authorList>
    </citation>
    <scope>NUCLEOTIDE SEQUENCE [LARGE SCALE GENOMIC DNA]</scope>
    <source>
        <strain evidence="2 3">NST_G2</strain>
    </source>
</reference>
<feature type="region of interest" description="Disordered" evidence="1">
    <location>
        <begin position="31"/>
        <end position="173"/>
    </location>
</feature>
<evidence type="ECO:0000313" key="4">
    <source>
        <dbReference type="WBParaSite" id="SSLN_0001854001-mRNA-1"/>
    </source>
</evidence>
<name>A0A183TN17_SCHSO</name>
<reference evidence="4" key="1">
    <citation type="submission" date="2016-06" db="UniProtKB">
        <authorList>
            <consortium name="WormBaseParasite"/>
        </authorList>
    </citation>
    <scope>IDENTIFICATION</scope>
</reference>
<organism evidence="4">
    <name type="scientific">Schistocephalus solidus</name>
    <name type="common">Tapeworm</name>
    <dbReference type="NCBI Taxonomy" id="70667"/>
    <lineage>
        <taxon>Eukaryota</taxon>
        <taxon>Metazoa</taxon>
        <taxon>Spiralia</taxon>
        <taxon>Lophotrochozoa</taxon>
        <taxon>Platyhelminthes</taxon>
        <taxon>Cestoda</taxon>
        <taxon>Eucestoda</taxon>
        <taxon>Diphyllobothriidea</taxon>
        <taxon>Diphyllobothriidae</taxon>
        <taxon>Schistocephalus</taxon>
    </lineage>
</organism>
<keyword evidence="3" id="KW-1185">Reference proteome</keyword>
<sequence length="173" mass="18838">MWVNRTKTPYYPCPHSEIDYTQLVEYYSDESYGAPQPLGAGQTQNAAGKDIKSLSSNNANRGPANTNRGRGFRRFAGQTRRFRAPGNANQNTNHSGEPVGKTARSSSETKPKQQQTEAVDDPSRKAKPSGNVGRKAYAQKRTNQPNKTATTSSSSTPKTCDPADKSREQALAS</sequence>
<evidence type="ECO:0000256" key="1">
    <source>
        <dbReference type="SAM" id="MobiDB-lite"/>
    </source>
</evidence>
<protein>
    <submittedName>
        <fullName evidence="2 4">Uncharacterized protein</fullName>
    </submittedName>
</protein>
<feature type="compositionally biased region" description="Polar residues" evidence="1">
    <location>
        <begin position="53"/>
        <end position="68"/>
    </location>
</feature>
<dbReference type="WBParaSite" id="SSLN_0001854001-mRNA-1">
    <property type="protein sequence ID" value="SSLN_0001854001-mRNA-1"/>
    <property type="gene ID" value="SSLN_0001854001"/>
</dbReference>
<dbReference type="EMBL" id="UYSU01043231">
    <property type="protein sequence ID" value="VDM04251.1"/>
    <property type="molecule type" value="Genomic_DNA"/>
</dbReference>
<dbReference type="OrthoDB" id="10069557at2759"/>
<accession>A0A183TN17</accession>
<dbReference type="AlphaFoldDB" id="A0A183TN17"/>
<evidence type="ECO:0000313" key="3">
    <source>
        <dbReference type="Proteomes" id="UP000275846"/>
    </source>
</evidence>
<dbReference type="Proteomes" id="UP000275846">
    <property type="component" value="Unassembled WGS sequence"/>
</dbReference>
<proteinExistence type="predicted"/>
<gene>
    <name evidence="2" type="ORF">SSLN_LOCUS17865</name>
</gene>
<feature type="compositionally biased region" description="Basic and acidic residues" evidence="1">
    <location>
        <begin position="161"/>
        <end position="173"/>
    </location>
</feature>
<feature type="compositionally biased region" description="Polar residues" evidence="1">
    <location>
        <begin position="103"/>
        <end position="117"/>
    </location>
</feature>
<evidence type="ECO:0000313" key="2">
    <source>
        <dbReference type="EMBL" id="VDM04251.1"/>
    </source>
</evidence>